<accession>A0A2W5K4Y3</accession>
<organism evidence="2 3">
    <name type="scientific">Ancylobacter novellus</name>
    <name type="common">Thiobacillus novellus</name>
    <dbReference type="NCBI Taxonomy" id="921"/>
    <lineage>
        <taxon>Bacteria</taxon>
        <taxon>Pseudomonadati</taxon>
        <taxon>Pseudomonadota</taxon>
        <taxon>Alphaproteobacteria</taxon>
        <taxon>Hyphomicrobiales</taxon>
        <taxon>Xanthobacteraceae</taxon>
        <taxon>Ancylobacter</taxon>
    </lineage>
</organism>
<keyword evidence="1" id="KW-0732">Signal</keyword>
<protein>
    <submittedName>
        <fullName evidence="2">Uncharacterized protein</fullName>
    </submittedName>
</protein>
<evidence type="ECO:0000313" key="2">
    <source>
        <dbReference type="EMBL" id="PZQ12382.1"/>
    </source>
</evidence>
<feature type="signal peptide" evidence="1">
    <location>
        <begin position="1"/>
        <end position="27"/>
    </location>
</feature>
<reference evidence="2 3" key="1">
    <citation type="submission" date="2017-08" db="EMBL/GenBank/DDBJ databases">
        <title>Infants hospitalized years apart are colonized by the same room-sourced microbial strains.</title>
        <authorList>
            <person name="Brooks B."/>
            <person name="Olm M.R."/>
            <person name="Firek B.A."/>
            <person name="Baker R."/>
            <person name="Thomas B.C."/>
            <person name="Morowitz M.J."/>
            <person name="Banfield J.F."/>
        </authorList>
    </citation>
    <scope>NUCLEOTIDE SEQUENCE [LARGE SCALE GENOMIC DNA]</scope>
    <source>
        <strain evidence="2">S2_005_003_R2_43</strain>
    </source>
</reference>
<dbReference type="PANTHER" id="PTHR37691:SF1">
    <property type="entry name" value="BLR3518 PROTEIN"/>
    <property type="match status" value="1"/>
</dbReference>
<dbReference type="Proteomes" id="UP000249577">
    <property type="component" value="Unassembled WGS sequence"/>
</dbReference>
<dbReference type="AlphaFoldDB" id="A0A2W5K4Y3"/>
<comment type="caution">
    <text evidence="2">The sequence shown here is derived from an EMBL/GenBank/DDBJ whole genome shotgun (WGS) entry which is preliminary data.</text>
</comment>
<evidence type="ECO:0000313" key="3">
    <source>
        <dbReference type="Proteomes" id="UP000249577"/>
    </source>
</evidence>
<feature type="chain" id="PRO_5015844364" evidence="1">
    <location>
        <begin position="28"/>
        <end position="171"/>
    </location>
</feature>
<dbReference type="InterPro" id="IPR027396">
    <property type="entry name" value="DsrEFH-like"/>
</dbReference>
<dbReference type="Gene3D" id="3.40.1260.10">
    <property type="entry name" value="DsrEFH-like"/>
    <property type="match status" value="1"/>
</dbReference>
<dbReference type="InterPro" id="IPR003787">
    <property type="entry name" value="Sulphur_relay_DsrE/F-like"/>
</dbReference>
<dbReference type="PANTHER" id="PTHR37691">
    <property type="entry name" value="BLR3518 PROTEIN"/>
    <property type="match status" value="1"/>
</dbReference>
<dbReference type="SUPFAM" id="SSF75169">
    <property type="entry name" value="DsrEFH-like"/>
    <property type="match status" value="1"/>
</dbReference>
<sequence length="171" mass="18356">MVGGMSRRAVMAGAAIGGAAAAGRALAAPSHLELDDLKKEGEVAVLYHCDYGDVARFDQTLNNIANHYSAYNGDPFALQIVLIAHGGGIKFFLDTLDGTMWKDEKLPPELFERASSLSKNGLKVHLCEITFKRNKLDPSRARQADFISFVPSGVATVAALQTKGFAYLKVG</sequence>
<name>A0A2W5K4Y3_ANCNO</name>
<dbReference type="InterPro" id="IPR006311">
    <property type="entry name" value="TAT_signal"/>
</dbReference>
<dbReference type="Pfam" id="PF02635">
    <property type="entry name" value="DsrE"/>
    <property type="match status" value="1"/>
</dbReference>
<proteinExistence type="predicted"/>
<dbReference type="PROSITE" id="PS51318">
    <property type="entry name" value="TAT"/>
    <property type="match status" value="1"/>
</dbReference>
<dbReference type="EMBL" id="QFPN01000009">
    <property type="protein sequence ID" value="PZQ12382.1"/>
    <property type="molecule type" value="Genomic_DNA"/>
</dbReference>
<gene>
    <name evidence="2" type="ORF">DI565_16285</name>
</gene>
<evidence type="ECO:0000256" key="1">
    <source>
        <dbReference type="SAM" id="SignalP"/>
    </source>
</evidence>